<dbReference type="InterPro" id="IPR036249">
    <property type="entry name" value="Thioredoxin-like_sf"/>
</dbReference>
<dbReference type="PANTHER" id="PTHR10438:SF394">
    <property type="entry name" value="THIOREDOXIN-LIKE PROTEIN CXXS2-RELATED"/>
    <property type="match status" value="1"/>
</dbReference>
<dbReference type="CDD" id="cd02947">
    <property type="entry name" value="TRX_family"/>
    <property type="match status" value="1"/>
</dbReference>
<evidence type="ECO:0000313" key="3">
    <source>
        <dbReference type="Proteomes" id="UP000594263"/>
    </source>
</evidence>
<evidence type="ECO:0000313" key="2">
    <source>
        <dbReference type="EnsemblPlants" id="Kaladp0064s0137.1.v1.1"/>
    </source>
</evidence>
<dbReference type="PANTHER" id="PTHR10438">
    <property type="entry name" value="THIOREDOXIN"/>
    <property type="match status" value="1"/>
</dbReference>
<protein>
    <recommendedName>
        <fullName evidence="1">Thioredoxin domain-containing protein</fullName>
    </recommendedName>
</protein>
<proteinExistence type="predicted"/>
<dbReference type="AlphaFoldDB" id="A0A7N0UFD2"/>
<dbReference type="EnsemblPlants" id="Kaladp0064s0137.1.v1.1">
    <property type="protein sequence ID" value="Kaladp0064s0137.1.v1.1"/>
    <property type="gene ID" value="Kaladp0064s0137.v1.1"/>
</dbReference>
<dbReference type="Gramene" id="Kaladp0064s0137.1.v1.1">
    <property type="protein sequence ID" value="Kaladp0064s0137.1.v1.1"/>
    <property type="gene ID" value="Kaladp0064s0137.v1.1"/>
</dbReference>
<dbReference type="SUPFAM" id="SSF52833">
    <property type="entry name" value="Thioredoxin-like"/>
    <property type="match status" value="1"/>
</dbReference>
<dbReference type="InterPro" id="IPR013766">
    <property type="entry name" value="Thioredoxin_domain"/>
</dbReference>
<sequence>MGQCWTKLCGGQDPGDADASQHVNRSVHKITAKDKWEAKLSEAEKEGKIVVAAFTASWCAPCKEILPFYQELAGKYGNLSFCTIDVDELAEFSSSWDIKATPTFFFLKDGRQADKHVGSDRSDLERKVATISASLKVTPS</sequence>
<feature type="domain" description="Thioredoxin" evidence="1">
    <location>
        <begin position="21"/>
        <end position="133"/>
    </location>
</feature>
<keyword evidence="3" id="KW-1185">Reference proteome</keyword>
<name>A0A7N0UFD2_KALFE</name>
<dbReference type="OMA" id="CIMIAPA"/>
<dbReference type="PROSITE" id="PS51352">
    <property type="entry name" value="THIOREDOXIN_2"/>
    <property type="match status" value="1"/>
</dbReference>
<evidence type="ECO:0000259" key="1">
    <source>
        <dbReference type="PROSITE" id="PS51352"/>
    </source>
</evidence>
<dbReference type="Gene3D" id="3.40.30.10">
    <property type="entry name" value="Glutaredoxin"/>
    <property type="match status" value="1"/>
</dbReference>
<dbReference type="InterPro" id="IPR017937">
    <property type="entry name" value="Thioredoxin_CS"/>
</dbReference>
<dbReference type="Proteomes" id="UP000594263">
    <property type="component" value="Unplaced"/>
</dbReference>
<dbReference type="Pfam" id="PF00085">
    <property type="entry name" value="Thioredoxin"/>
    <property type="match status" value="1"/>
</dbReference>
<organism evidence="2 3">
    <name type="scientific">Kalanchoe fedtschenkoi</name>
    <name type="common">Lavender scallops</name>
    <name type="synonym">South American air plant</name>
    <dbReference type="NCBI Taxonomy" id="63787"/>
    <lineage>
        <taxon>Eukaryota</taxon>
        <taxon>Viridiplantae</taxon>
        <taxon>Streptophyta</taxon>
        <taxon>Embryophyta</taxon>
        <taxon>Tracheophyta</taxon>
        <taxon>Spermatophyta</taxon>
        <taxon>Magnoliopsida</taxon>
        <taxon>eudicotyledons</taxon>
        <taxon>Gunneridae</taxon>
        <taxon>Pentapetalae</taxon>
        <taxon>Saxifragales</taxon>
        <taxon>Crassulaceae</taxon>
        <taxon>Kalanchoe</taxon>
    </lineage>
</organism>
<reference evidence="2" key="1">
    <citation type="submission" date="2021-01" db="UniProtKB">
        <authorList>
            <consortium name="EnsemblPlants"/>
        </authorList>
    </citation>
    <scope>IDENTIFICATION</scope>
</reference>
<dbReference type="PROSITE" id="PS00194">
    <property type="entry name" value="THIOREDOXIN_1"/>
    <property type="match status" value="1"/>
</dbReference>
<accession>A0A7N0UFD2</accession>
<dbReference type="InterPro" id="IPR050620">
    <property type="entry name" value="Thioredoxin_H-type-like"/>
</dbReference>